<dbReference type="Pfam" id="PF20209">
    <property type="entry name" value="DUF6570"/>
    <property type="match status" value="1"/>
</dbReference>
<evidence type="ECO:0000259" key="1">
    <source>
        <dbReference type="Pfam" id="PF14214"/>
    </source>
</evidence>
<dbReference type="InterPro" id="IPR046700">
    <property type="entry name" value="DUF6570"/>
</dbReference>
<protein>
    <recommendedName>
        <fullName evidence="5">Helitron helicase-like domain-containing protein</fullName>
    </recommendedName>
</protein>
<feature type="domain" description="Helitron helicase-like" evidence="1">
    <location>
        <begin position="469"/>
        <end position="688"/>
    </location>
</feature>
<keyword evidence="4" id="KW-1185">Reference proteome</keyword>
<feature type="non-terminal residue" evidence="3">
    <location>
        <position position="878"/>
    </location>
</feature>
<sequence>MDNTHKQRAEDSANRTWCKPVSRETVLGRVKAFHEAMHDAKTLATSHCRVCYQQRAPKELEESTWEKMRVMYTAVEDEISTADRDHFACQECFPRDDGSSFLVCTECHTHLSKERLPPACRVNNLSLGCDHRYPNELRDLSPLEERLIGIYIPNGWITKITIEIETPTSGKYRKHIKGHITVLPNDVKGIAADVLPHALVDEKEWIHICFVGPRKPEPRDLGFMLRVRPQRLKCALVWLKKHNPLFREVAISEENLRTWADCAEHTEVSQQLFDSMKAYDQRAEDLIRTGHYVPATERGLPEEPIRDAAEVIASLEEREQDGARMEEETNTRIGGIAARGREPEDMDPRHITEEISEITSTGLLSTEETGDMPLPQKLAMLRKAAGEEDGRWRGRKPDGASERYTVVGTGETPYIVSRRGEEFADSNDPDFFPKAFPCLFPWGRGGPKALPQEAGKGRSQGRDFHLRKWTKLLLQRHGGQFATHPTFSFLIFNILVRSENRRVSYVRMNKAVFPKIQEIVKNLTTEAIQEAVEELSATRTTTNPDIQLLLRETNAFGKRQHMSNEERLFSRRKIQSLCVQFGMPCVWYTINPNDLTNPVNMKLATFRVARSEAERTKLFADFKRNFGGRVQHVVKDAVSSAQFFHREIELFFKHLVAVGEESIFGKVSSYFGCIETNERGALHIHGLLWLDANMELPKLFDDLEADKTGTYAAQSCDVQRAMSYRRFDSVFSDIVDITQDMVKFAEDFDNEVNMVVHRCQMHSCGATCTKYSYKDKERRKGGKRSLCRFHAPWCLRCKTEITPEGILHIRRNHERINRFSAALAVALRHNHNVAFLPTNAAGLAMIYYATNYSTKLDNPLWKRVALMSIVLEGIAKQE</sequence>
<evidence type="ECO:0008006" key="5">
    <source>
        <dbReference type="Google" id="ProtNLM"/>
    </source>
</evidence>
<evidence type="ECO:0000259" key="2">
    <source>
        <dbReference type="Pfam" id="PF20209"/>
    </source>
</evidence>
<evidence type="ECO:0000313" key="3">
    <source>
        <dbReference type="EMBL" id="KAF6783348.1"/>
    </source>
</evidence>
<gene>
    <name evidence="3" type="ORF">CSOJ01_15909</name>
</gene>
<dbReference type="EMBL" id="WIGN01000827">
    <property type="protein sequence ID" value="KAF6783348.1"/>
    <property type="molecule type" value="Genomic_DNA"/>
</dbReference>
<proteinExistence type="predicted"/>
<dbReference type="InterPro" id="IPR025476">
    <property type="entry name" value="Helitron_helicase-like"/>
</dbReference>
<feature type="domain" description="DUF6570" evidence="2">
    <location>
        <begin position="114"/>
        <end position="257"/>
    </location>
</feature>
<dbReference type="Pfam" id="PF14214">
    <property type="entry name" value="Helitron_like_N"/>
    <property type="match status" value="1"/>
</dbReference>
<dbReference type="Proteomes" id="UP000652219">
    <property type="component" value="Unassembled WGS sequence"/>
</dbReference>
<name>A0A8H6MHX1_9PEZI</name>
<accession>A0A8H6MHX1</accession>
<organism evidence="3 4">
    <name type="scientific">Colletotrichum sojae</name>
    <dbReference type="NCBI Taxonomy" id="2175907"/>
    <lineage>
        <taxon>Eukaryota</taxon>
        <taxon>Fungi</taxon>
        <taxon>Dikarya</taxon>
        <taxon>Ascomycota</taxon>
        <taxon>Pezizomycotina</taxon>
        <taxon>Sordariomycetes</taxon>
        <taxon>Hypocreomycetidae</taxon>
        <taxon>Glomerellales</taxon>
        <taxon>Glomerellaceae</taxon>
        <taxon>Colletotrichum</taxon>
        <taxon>Colletotrichum orchidearum species complex</taxon>
    </lineage>
</organism>
<comment type="caution">
    <text evidence="3">The sequence shown here is derived from an EMBL/GenBank/DDBJ whole genome shotgun (WGS) entry which is preliminary data.</text>
</comment>
<evidence type="ECO:0000313" key="4">
    <source>
        <dbReference type="Proteomes" id="UP000652219"/>
    </source>
</evidence>
<reference evidence="3 4" key="1">
    <citation type="journal article" date="2020" name="Phytopathology">
        <title>Genome Sequence Resources of Colletotrichum truncatum, C. plurivorum, C. musicola, and C. sojae: Four Species Pathogenic to Soybean (Glycine max).</title>
        <authorList>
            <person name="Rogerio F."/>
            <person name="Boufleur T.R."/>
            <person name="Ciampi-Guillardi M."/>
            <person name="Sukno S.A."/>
            <person name="Thon M.R."/>
            <person name="Massola Junior N.S."/>
            <person name="Baroncelli R."/>
        </authorList>
    </citation>
    <scope>NUCLEOTIDE SEQUENCE [LARGE SCALE GENOMIC DNA]</scope>
    <source>
        <strain evidence="3 4">LFN0009</strain>
    </source>
</reference>
<dbReference type="AlphaFoldDB" id="A0A8H6MHX1"/>